<keyword evidence="2" id="KW-1185">Reference proteome</keyword>
<dbReference type="Proteomes" id="UP000033121">
    <property type="component" value="Unassembled WGS sequence"/>
</dbReference>
<organism evidence="1 2">
    <name type="scientific">Flavihumibacter petaseus NBRC 106054</name>
    <dbReference type="NCBI Taxonomy" id="1220578"/>
    <lineage>
        <taxon>Bacteria</taxon>
        <taxon>Pseudomonadati</taxon>
        <taxon>Bacteroidota</taxon>
        <taxon>Chitinophagia</taxon>
        <taxon>Chitinophagales</taxon>
        <taxon>Chitinophagaceae</taxon>
        <taxon>Flavihumibacter</taxon>
    </lineage>
</organism>
<proteinExistence type="predicted"/>
<reference evidence="1 2" key="1">
    <citation type="submission" date="2015-04" db="EMBL/GenBank/DDBJ databases">
        <title>Whole genome shotgun sequence of Flavihumibacter petaseus NBRC 106054.</title>
        <authorList>
            <person name="Miyazawa S."/>
            <person name="Hosoyama A."/>
            <person name="Hashimoto M."/>
            <person name="Noguchi M."/>
            <person name="Tsuchikane K."/>
            <person name="Ohji S."/>
            <person name="Yamazoe A."/>
            <person name="Ichikawa N."/>
            <person name="Kimura A."/>
            <person name="Fujita N."/>
        </authorList>
    </citation>
    <scope>NUCLEOTIDE SEQUENCE [LARGE SCALE GENOMIC DNA]</scope>
    <source>
        <strain evidence="1 2">NBRC 106054</strain>
    </source>
</reference>
<protein>
    <recommendedName>
        <fullName evidence="3">PsbP C-terminal domain-containing protein</fullName>
    </recommendedName>
</protein>
<comment type="caution">
    <text evidence="1">The sequence shown here is derived from an EMBL/GenBank/DDBJ whole genome shotgun (WGS) entry which is preliminary data.</text>
</comment>
<evidence type="ECO:0008006" key="3">
    <source>
        <dbReference type="Google" id="ProtNLM"/>
    </source>
</evidence>
<dbReference type="EMBL" id="BBWV01000001">
    <property type="protein sequence ID" value="GAO41770.1"/>
    <property type="molecule type" value="Genomic_DNA"/>
</dbReference>
<dbReference type="STRING" id="1220578.FPE01S_01_07840"/>
<evidence type="ECO:0000313" key="2">
    <source>
        <dbReference type="Proteomes" id="UP000033121"/>
    </source>
</evidence>
<gene>
    <name evidence="1" type="ORF">FPE01S_01_07840</name>
</gene>
<dbReference type="OrthoDB" id="1492980at2"/>
<name>A0A0E9MXC1_9BACT</name>
<dbReference type="RefSeq" id="WP_046367571.1">
    <property type="nucleotide sequence ID" value="NZ_BBWV01000001.1"/>
</dbReference>
<accession>A0A0E9MXC1</accession>
<evidence type="ECO:0000313" key="1">
    <source>
        <dbReference type="EMBL" id="GAO41770.1"/>
    </source>
</evidence>
<sequence length="165" mass="18305">MNIKLTFLTFSVFSFTCSVGQIKLEDIKVDTTITGFHFAGDFQGTKVFTKHGSSDLQAVNPTAFSFTIAPGVTSAMAKGQLIQLLNMSKQGGYKISDLTEKDTTMKGNIAYYISYTETDDSNSYKNIVFNAFVIKDNTLILFTGGDLDKGQFIDKFKQTFYSIEL</sequence>
<dbReference type="AlphaFoldDB" id="A0A0E9MXC1"/>